<keyword evidence="2" id="KW-0597">Phosphoprotein</keyword>
<evidence type="ECO:0000259" key="7">
    <source>
        <dbReference type="Pfam" id="PF00531"/>
    </source>
</evidence>
<comment type="caution">
    <text evidence="9">The sequence shown here is derived from an EMBL/GenBank/DDBJ whole genome shotgun (WGS) entry which is preliminary data.</text>
</comment>
<evidence type="ECO:0000313" key="10">
    <source>
        <dbReference type="Proteomes" id="UP001634394"/>
    </source>
</evidence>
<keyword evidence="5" id="KW-0391">Immunity</keyword>
<dbReference type="Gene3D" id="1.10.533.10">
    <property type="entry name" value="Death Domain, Fas"/>
    <property type="match status" value="2"/>
</dbReference>
<sequence>MALAPKKQKFDYETVNEIFKNYGTEIRKQIDTINIIPAMSKYLTVADLQPVACLCKNEGPMRAADVLMDIIKRKPKSFVLFICTVHEEGYADIVEKIRDYLWKRHTTLLTYLDEKLQKKGLKIKSKNVMVVGPLGPQALCDTPPPLQPPVTSYPLQPHSGQGQGQPQFGQEPAANRTVHQQPVHAPIVQSREVPKLPAVVQPNPIQLPGTTNIPHSTDIVTELPYNLFSKLSEELHRGDQSNWRQLAMAFSFLKRSDVKKLEKEKSPGEALLDMLGEKECTVNQLAKALESTGLQSVLDILQEHYGQLGFVSPSNIQEPVNRQQQQEQHAVLNQSLSASATGQRFSEPSQNMVFKETLDRVDENNLNMALEQSTKSEVKTKNLNIPGDPRTDISNKLDALNICDSQTRIFLQAVPEPQNNTSADETVPQSLSQVSLENNNAEMLVGDYQHSGMMLNTACEGQSSENVTFNNPTEVEDDPLGKSALHNADIDRLHLQQEVHQQDQQQYQPNTSLNGSFRDIHNDPGHVTMPMDSQIRNIAET</sequence>
<keyword evidence="4" id="KW-0832">Ubl conjugation</keyword>
<gene>
    <name evidence="9" type="ORF">ACJMK2_023875</name>
</gene>
<dbReference type="EMBL" id="JBJQND010000019">
    <property type="protein sequence ID" value="KAL3832215.1"/>
    <property type="molecule type" value="Genomic_DNA"/>
</dbReference>
<dbReference type="InterPro" id="IPR011029">
    <property type="entry name" value="DEATH-like_dom_sf"/>
</dbReference>
<evidence type="ECO:0000256" key="6">
    <source>
        <dbReference type="SAM" id="MobiDB-lite"/>
    </source>
</evidence>
<dbReference type="AlphaFoldDB" id="A0ABD3T675"/>
<keyword evidence="10" id="KW-1185">Reference proteome</keyword>
<reference evidence="9 10" key="1">
    <citation type="submission" date="2024-11" db="EMBL/GenBank/DDBJ databases">
        <title>Chromosome-level genome assembly of the freshwater bivalve Anodonta woodiana.</title>
        <authorList>
            <person name="Chen X."/>
        </authorList>
    </citation>
    <scope>NUCLEOTIDE SEQUENCE [LARGE SCALE GENOMIC DNA]</scope>
    <source>
        <strain evidence="9">MN2024</strain>
        <tissue evidence="9">Gills</tissue>
    </source>
</reference>
<feature type="domain" description="Death" evidence="7">
    <location>
        <begin position="240"/>
        <end position="303"/>
    </location>
</feature>
<evidence type="ECO:0000256" key="4">
    <source>
        <dbReference type="ARBA" id="ARBA00022843"/>
    </source>
</evidence>
<keyword evidence="1" id="KW-1017">Isopeptide bond</keyword>
<feature type="domain" description="Caspase recruitment" evidence="8">
    <location>
        <begin position="18"/>
        <end position="98"/>
    </location>
</feature>
<dbReference type="GO" id="GO:0005737">
    <property type="term" value="C:cytoplasm"/>
    <property type="evidence" value="ECO:0007669"/>
    <property type="project" value="UniProtKB-ARBA"/>
</dbReference>
<dbReference type="Pfam" id="PF16739">
    <property type="entry name" value="CARD_2"/>
    <property type="match status" value="1"/>
</dbReference>
<organism evidence="9 10">
    <name type="scientific">Sinanodonta woodiana</name>
    <name type="common">Chinese pond mussel</name>
    <name type="synonym">Anodonta woodiana</name>
    <dbReference type="NCBI Taxonomy" id="1069815"/>
    <lineage>
        <taxon>Eukaryota</taxon>
        <taxon>Metazoa</taxon>
        <taxon>Spiralia</taxon>
        <taxon>Lophotrochozoa</taxon>
        <taxon>Mollusca</taxon>
        <taxon>Bivalvia</taxon>
        <taxon>Autobranchia</taxon>
        <taxon>Heteroconchia</taxon>
        <taxon>Palaeoheterodonta</taxon>
        <taxon>Unionida</taxon>
        <taxon>Unionoidea</taxon>
        <taxon>Unionidae</taxon>
        <taxon>Unioninae</taxon>
        <taxon>Sinanodonta</taxon>
    </lineage>
</organism>
<name>A0ABD3T675_SINWO</name>
<protein>
    <submittedName>
        <fullName evidence="9">Uncharacterized protein</fullName>
    </submittedName>
</protein>
<evidence type="ECO:0000256" key="5">
    <source>
        <dbReference type="ARBA" id="ARBA00022859"/>
    </source>
</evidence>
<evidence type="ECO:0000256" key="2">
    <source>
        <dbReference type="ARBA" id="ARBA00022553"/>
    </source>
</evidence>
<dbReference type="InterPro" id="IPR000488">
    <property type="entry name" value="Death_dom"/>
</dbReference>
<dbReference type="SUPFAM" id="SSF47986">
    <property type="entry name" value="DEATH domain"/>
    <property type="match status" value="1"/>
</dbReference>
<proteinExistence type="predicted"/>
<evidence type="ECO:0000256" key="3">
    <source>
        <dbReference type="ARBA" id="ARBA00022588"/>
    </source>
</evidence>
<dbReference type="Proteomes" id="UP001634394">
    <property type="component" value="Unassembled WGS sequence"/>
</dbReference>
<keyword evidence="3" id="KW-0399">Innate immunity</keyword>
<dbReference type="Pfam" id="PF00531">
    <property type="entry name" value="Death"/>
    <property type="match status" value="1"/>
</dbReference>
<accession>A0ABD3T675</accession>
<evidence type="ECO:0000256" key="1">
    <source>
        <dbReference type="ARBA" id="ARBA00022499"/>
    </source>
</evidence>
<evidence type="ECO:0000313" key="9">
    <source>
        <dbReference type="EMBL" id="KAL3832215.1"/>
    </source>
</evidence>
<dbReference type="InterPro" id="IPR031964">
    <property type="entry name" value="CARD_dom"/>
</dbReference>
<dbReference type="GO" id="GO:0045087">
    <property type="term" value="P:innate immune response"/>
    <property type="evidence" value="ECO:0007669"/>
    <property type="project" value="UniProtKB-KW"/>
</dbReference>
<feature type="region of interest" description="Disordered" evidence="6">
    <location>
        <begin position="149"/>
        <end position="176"/>
    </location>
</feature>
<feature type="compositionally biased region" description="Low complexity" evidence="6">
    <location>
        <begin position="154"/>
        <end position="172"/>
    </location>
</feature>
<evidence type="ECO:0000259" key="8">
    <source>
        <dbReference type="Pfam" id="PF16739"/>
    </source>
</evidence>